<dbReference type="EMBL" id="LQXD01000107">
    <property type="protein sequence ID" value="OIJ15375.1"/>
    <property type="molecule type" value="Genomic_DNA"/>
</dbReference>
<keyword evidence="1" id="KW-0812">Transmembrane</keyword>
<evidence type="ECO:0000256" key="1">
    <source>
        <dbReference type="SAM" id="Phobius"/>
    </source>
</evidence>
<keyword evidence="1" id="KW-1133">Transmembrane helix</keyword>
<proteinExistence type="predicted"/>
<dbReference type="Pfam" id="PF11167">
    <property type="entry name" value="DUF2953"/>
    <property type="match status" value="1"/>
</dbReference>
<gene>
    <name evidence="3" type="ORF">AWH56_014115</name>
    <name evidence="2" type="ORF">AWH56_11735</name>
</gene>
<keyword evidence="4" id="KW-1185">Reference proteome</keyword>
<sequence length="222" mass="25366">MHWIWWVVISIVTSLVLLPFAKITVNLIYFHDQDNDELKIKISTFFGLASYRINVPVLKIDEDSASIIVKEEQHSAMGDTEKTEKFTPERILNDLRKVKDFLVHVVGFHKILKRLLGKMSITKFSWKSIVGLGDAALTGTLVGAVWGVKGSTLGLITNYMRLKVVPLIEVHPNFQRLTSHTELSCIISFRLGYAIIAGLQIVKHWKKRPRFKDENLYKHNGI</sequence>
<dbReference type="RefSeq" id="WP_071317273.1">
    <property type="nucleotide sequence ID" value="NZ_CP063356.2"/>
</dbReference>
<dbReference type="Proteomes" id="UP000180175">
    <property type="component" value="Chromosome"/>
</dbReference>
<organism evidence="2 4">
    <name type="scientific">Anaerobacillus isosaccharinicus</name>
    <dbReference type="NCBI Taxonomy" id="1532552"/>
    <lineage>
        <taxon>Bacteria</taxon>
        <taxon>Bacillati</taxon>
        <taxon>Bacillota</taxon>
        <taxon>Bacilli</taxon>
        <taxon>Bacillales</taxon>
        <taxon>Bacillaceae</taxon>
        <taxon>Anaerobacillus</taxon>
    </lineage>
</organism>
<dbReference type="AlphaFoldDB" id="A0A1S2LVI1"/>
<keyword evidence="1" id="KW-0472">Membrane</keyword>
<name>A0A1S2LVI1_9BACI</name>
<feature type="transmembrane region" description="Helical" evidence="1">
    <location>
        <begin position="124"/>
        <end position="148"/>
    </location>
</feature>
<reference evidence="2 4" key="1">
    <citation type="submission" date="2016-10" db="EMBL/GenBank/DDBJ databases">
        <title>Draft genome sequences of four alkaliphilic bacteria belonging to the Anaerobacillus genus.</title>
        <authorList>
            <person name="Bassil N.M."/>
            <person name="Lloyd J.R."/>
        </authorList>
    </citation>
    <scope>NUCLEOTIDE SEQUENCE [LARGE SCALE GENOMIC DNA]</scope>
    <source>
        <strain evidence="2 4">NB2006</strain>
    </source>
</reference>
<dbReference type="OrthoDB" id="1683589at2"/>
<protein>
    <submittedName>
        <fullName evidence="3">DUF2953 domain-containing protein</fullName>
    </submittedName>
</protein>
<reference evidence="3 4" key="3">
    <citation type="journal article" date="2019" name="Int. J. Syst. Evol. Microbiol.">
        <title>Anaerobacillus isosaccharinicus sp. nov., an alkaliphilic bacterium which degrades isosaccharinic acid.</title>
        <authorList>
            <person name="Bassil N.M."/>
            <person name="Lloyd J.R."/>
        </authorList>
    </citation>
    <scope>NUCLEOTIDE SEQUENCE [LARGE SCALE GENOMIC DNA]</scope>
    <source>
        <strain evidence="3 4">NB2006</strain>
    </source>
</reference>
<feature type="transmembrane region" description="Helical" evidence="1">
    <location>
        <begin position="181"/>
        <end position="202"/>
    </location>
</feature>
<evidence type="ECO:0000313" key="3">
    <source>
        <dbReference type="EMBL" id="QOY33884.1"/>
    </source>
</evidence>
<evidence type="ECO:0000313" key="4">
    <source>
        <dbReference type="Proteomes" id="UP000180175"/>
    </source>
</evidence>
<accession>A0A1S2LVI1</accession>
<dbReference type="InterPro" id="IPR021338">
    <property type="entry name" value="DUF2953"/>
</dbReference>
<reference evidence="3 4" key="2">
    <citation type="journal article" date="2017" name="Genome Announc.">
        <title>Draft Genome Sequences of Four Alkaliphilic Bacteria Belonging to the Anaerobacillus Genus.</title>
        <authorList>
            <person name="Bassil N.M."/>
            <person name="Lloyd J.R."/>
        </authorList>
    </citation>
    <scope>NUCLEOTIDE SEQUENCE [LARGE SCALE GENOMIC DNA]</scope>
    <source>
        <strain evidence="3 4">NB2006</strain>
    </source>
</reference>
<feature type="transmembrane region" description="Helical" evidence="1">
    <location>
        <begin position="6"/>
        <end position="30"/>
    </location>
</feature>
<dbReference type="KEGG" id="aia:AWH56_014115"/>
<reference evidence="3" key="4">
    <citation type="submission" date="2020-10" db="EMBL/GenBank/DDBJ databases">
        <authorList>
            <person name="Bassil N.M."/>
            <person name="Lloyd J.R."/>
        </authorList>
    </citation>
    <scope>NUCLEOTIDE SEQUENCE</scope>
    <source>
        <strain evidence="3">NB2006</strain>
    </source>
</reference>
<evidence type="ECO:0000313" key="2">
    <source>
        <dbReference type="EMBL" id="OIJ15375.1"/>
    </source>
</evidence>
<dbReference type="EMBL" id="CP063356">
    <property type="protein sequence ID" value="QOY33884.1"/>
    <property type="molecule type" value="Genomic_DNA"/>
</dbReference>